<dbReference type="Pfam" id="PF01039">
    <property type="entry name" value="Carboxyl_trans"/>
    <property type="match status" value="1"/>
</dbReference>
<dbReference type="OrthoDB" id="9803706at2"/>
<dbReference type="InterPro" id="IPR011762">
    <property type="entry name" value="COA_CT_N"/>
</dbReference>
<dbReference type="InterPro" id="IPR034733">
    <property type="entry name" value="AcCoA_carboxyl_beta"/>
</dbReference>
<reference evidence="5 6" key="1">
    <citation type="submission" date="2016-10" db="EMBL/GenBank/DDBJ databases">
        <authorList>
            <person name="de Groot N.N."/>
        </authorList>
    </citation>
    <scope>NUCLEOTIDE SEQUENCE [LARGE SCALE GENOMIC DNA]</scope>
    <source>
        <strain evidence="5 6">DSM 9990</strain>
    </source>
</reference>
<dbReference type="SUPFAM" id="SSF52096">
    <property type="entry name" value="ClpP/crotonase"/>
    <property type="match status" value="2"/>
</dbReference>
<evidence type="ECO:0000256" key="2">
    <source>
        <dbReference type="ARBA" id="ARBA00074538"/>
    </source>
</evidence>
<dbReference type="GO" id="GO:0004658">
    <property type="term" value="F:propionyl-CoA carboxylase activity"/>
    <property type="evidence" value="ECO:0007669"/>
    <property type="project" value="UniProtKB-ARBA"/>
</dbReference>
<dbReference type="InterPro" id="IPR011763">
    <property type="entry name" value="COA_CT_C"/>
</dbReference>
<feature type="domain" description="CoA carboxyltransferase C-terminal" evidence="4">
    <location>
        <begin position="271"/>
        <end position="511"/>
    </location>
</feature>
<dbReference type="FunFam" id="3.90.226.10:FF:000017">
    <property type="entry name" value="Propionyl-CoA carboxylase subunit beta 5"/>
    <property type="match status" value="1"/>
</dbReference>
<feature type="domain" description="CoA carboxyltransferase N-terminal" evidence="3">
    <location>
        <begin position="4"/>
        <end position="260"/>
    </location>
</feature>
<dbReference type="GO" id="GO:0003989">
    <property type="term" value="F:acetyl-CoA carboxylase activity"/>
    <property type="evidence" value="ECO:0007669"/>
    <property type="project" value="UniProtKB-ARBA"/>
</dbReference>
<comment type="similarity">
    <text evidence="1">Belongs to the AccD/PCCB family.</text>
</comment>
<dbReference type="GO" id="GO:0009317">
    <property type="term" value="C:acetyl-CoA carboxylase complex"/>
    <property type="evidence" value="ECO:0007669"/>
    <property type="project" value="UniProtKB-ARBA"/>
</dbReference>
<protein>
    <recommendedName>
        <fullName evidence="2">Propionyl-CoA carboxylase beta chain</fullName>
    </recommendedName>
</protein>
<dbReference type="PANTHER" id="PTHR43842:SF2">
    <property type="entry name" value="PROPIONYL-COA CARBOXYLASE BETA CHAIN, MITOCHONDRIAL"/>
    <property type="match status" value="1"/>
</dbReference>
<dbReference type="Proteomes" id="UP000199611">
    <property type="component" value="Unassembled WGS sequence"/>
</dbReference>
<evidence type="ECO:0000313" key="6">
    <source>
        <dbReference type="Proteomes" id="UP000199611"/>
    </source>
</evidence>
<dbReference type="FunFam" id="3.90.226.10:FF:000016">
    <property type="entry name" value="Propionyl-CoA carboxylase, beta subunit"/>
    <property type="match status" value="1"/>
</dbReference>
<dbReference type="RefSeq" id="WP_093395135.1">
    <property type="nucleotide sequence ID" value="NZ_FOUU01000005.1"/>
</dbReference>
<dbReference type="InterPro" id="IPR051047">
    <property type="entry name" value="AccD/PCCB"/>
</dbReference>
<sequence length="517" mass="57007">MTTVAEKIRELLEREAKIKEMGGPEAVEKQHAKGKLTARERIEYFFDPGTFRELDIFVKHRGTLFGLDKMDIPADGVITGYGKVNGREVFAFSQDFTARAGTLGEMHAKKICKVMDLALKTGKPIVGFNDSGGARIQEGVDALSGYGQIFYRNAIASGVIPQISAIMGPCAGGAVYSPAMTDFVFMVKNTSYMFITGPDVIKSVLGEVITQEELGGAMAHCSKSGVAHFACENDKHAIDMIKKLLSYLPDNNMEDPPYVPPKDDPTRVSPLLDSIIPDNPMGAYDMKDVIREIVDDGEFFEVHEYYAQNIIVGFARLNGYPIGIIANQPKVLAGCLDIDSSDKATRFIRFCDAFNIPLLTLADVPGYLPGKQQEWGGIIRHGAKLLWCYSEATVPKVTLIIRKDYGGSYLAMCSRDLGADIVLAWPTAEIAVMGAEGAANIIFRKEIQSAPDPEAKRKEKIEEYRKLLYNPYIAASRGYIDGVILPRETRPRLIEAFELLRTKRVALPPKKHGNIPV</sequence>
<dbReference type="GO" id="GO:0016740">
    <property type="term" value="F:transferase activity"/>
    <property type="evidence" value="ECO:0007669"/>
    <property type="project" value="UniProtKB-KW"/>
</dbReference>
<dbReference type="STRING" id="39841.SAMN05660836_01788"/>
<proteinExistence type="inferred from homology"/>
<gene>
    <name evidence="5" type="ORF">SAMN05660836_01788</name>
</gene>
<keyword evidence="5" id="KW-0808">Transferase</keyword>
<organism evidence="5 6">
    <name type="scientific">Thermodesulforhabdus norvegica</name>
    <dbReference type="NCBI Taxonomy" id="39841"/>
    <lineage>
        <taxon>Bacteria</taxon>
        <taxon>Pseudomonadati</taxon>
        <taxon>Thermodesulfobacteriota</taxon>
        <taxon>Syntrophobacteria</taxon>
        <taxon>Syntrophobacterales</taxon>
        <taxon>Thermodesulforhabdaceae</taxon>
        <taxon>Thermodesulforhabdus</taxon>
    </lineage>
</organism>
<evidence type="ECO:0000313" key="5">
    <source>
        <dbReference type="EMBL" id="SFM86803.1"/>
    </source>
</evidence>
<accession>A0A1I4UDJ3</accession>
<name>A0A1I4UDJ3_9BACT</name>
<dbReference type="GO" id="GO:0015977">
    <property type="term" value="P:carbon fixation"/>
    <property type="evidence" value="ECO:0007669"/>
    <property type="project" value="UniProtKB-ARBA"/>
</dbReference>
<dbReference type="PROSITE" id="PS50980">
    <property type="entry name" value="COA_CT_NTER"/>
    <property type="match status" value="1"/>
</dbReference>
<dbReference type="EMBL" id="FOUU01000005">
    <property type="protein sequence ID" value="SFM86803.1"/>
    <property type="molecule type" value="Genomic_DNA"/>
</dbReference>
<keyword evidence="6" id="KW-1185">Reference proteome</keyword>
<dbReference type="PROSITE" id="PS50989">
    <property type="entry name" value="COA_CT_CTER"/>
    <property type="match status" value="1"/>
</dbReference>
<dbReference type="AlphaFoldDB" id="A0A1I4UDJ3"/>
<evidence type="ECO:0000256" key="1">
    <source>
        <dbReference type="ARBA" id="ARBA00006102"/>
    </source>
</evidence>
<dbReference type="Gene3D" id="3.90.226.10">
    <property type="entry name" value="2-enoyl-CoA Hydratase, Chain A, domain 1"/>
    <property type="match status" value="2"/>
</dbReference>
<evidence type="ECO:0000259" key="3">
    <source>
        <dbReference type="PROSITE" id="PS50980"/>
    </source>
</evidence>
<evidence type="ECO:0000259" key="4">
    <source>
        <dbReference type="PROSITE" id="PS50989"/>
    </source>
</evidence>
<dbReference type="InterPro" id="IPR029045">
    <property type="entry name" value="ClpP/crotonase-like_dom_sf"/>
</dbReference>
<dbReference type="PANTHER" id="PTHR43842">
    <property type="entry name" value="PROPIONYL-COA CARBOXYLASE BETA CHAIN"/>
    <property type="match status" value="1"/>
</dbReference>